<name>A0A142VBZ9_9CHLR</name>
<dbReference type="AlphaFoldDB" id="A0A142VBZ9"/>
<reference evidence="1 2" key="1">
    <citation type="submission" date="2015-03" db="EMBL/GenBank/DDBJ databases">
        <title>Genomic characterization of Dehalococcoides mccartyi strain 11a5, an unusal plasmid-containing chloroethene dechlorinator.</title>
        <authorList>
            <person name="Zhao S."/>
            <person name="Ding C."/>
            <person name="He J."/>
        </authorList>
    </citation>
    <scope>NUCLEOTIDE SEQUENCE [LARGE SCALE GENOMIC DNA]</scope>
    <source>
        <strain evidence="1 2">11a5</strain>
    </source>
</reference>
<accession>A0A142VBZ9</accession>
<proteinExistence type="predicted"/>
<dbReference type="PATRIC" id="fig|61435.8.peg.1528"/>
<evidence type="ECO:0000313" key="1">
    <source>
        <dbReference type="EMBL" id="AMU87363.1"/>
    </source>
</evidence>
<dbReference type="EMBL" id="CP011127">
    <property type="protein sequence ID" value="AMU87363.1"/>
    <property type="molecule type" value="Genomic_DNA"/>
</dbReference>
<organism evidence="1 2">
    <name type="scientific">Dehalococcoides mccartyi</name>
    <dbReference type="NCBI Taxonomy" id="61435"/>
    <lineage>
        <taxon>Bacteria</taxon>
        <taxon>Bacillati</taxon>
        <taxon>Chloroflexota</taxon>
        <taxon>Dehalococcoidia</taxon>
        <taxon>Dehalococcoidales</taxon>
        <taxon>Dehalococcoidaceae</taxon>
        <taxon>Dehalococcoides</taxon>
    </lineage>
</organism>
<evidence type="ECO:0000313" key="2">
    <source>
        <dbReference type="Proteomes" id="UP000076394"/>
    </source>
</evidence>
<gene>
    <name evidence="1" type="ORF">Dm11a5_1537</name>
</gene>
<protein>
    <submittedName>
        <fullName evidence="1">Uncharacterized protein</fullName>
    </submittedName>
</protein>
<sequence length="45" mass="5343">MHTVPEDKTAFNPNLIFLSQNLVFQDTLQPCPDFLKYSKQIFREK</sequence>
<dbReference type="Proteomes" id="UP000076394">
    <property type="component" value="Chromosome"/>
</dbReference>